<evidence type="ECO:0000313" key="3">
    <source>
        <dbReference type="Proteomes" id="UP000650477"/>
    </source>
</evidence>
<name>A0A8I0Q1S1_MORMO</name>
<dbReference type="Proteomes" id="UP000650477">
    <property type="component" value="Unassembled WGS sequence"/>
</dbReference>
<sequence>MRHIGAFILVKINNMAIFTCKVITTGGYMRVQDYIVRVLADKPDLTAMQLVVAIRNDHKRKVGISAVRYALDQLYRWNVIGRKRNSYNFVHWLRYDHREGLENQAQTRRENIAKALRRSHERSEETAAKPRVTERKPRVRQPIEQYGEPARMQKLFDSLLKKARNNAG</sequence>
<feature type="compositionally biased region" description="Basic and acidic residues" evidence="1">
    <location>
        <begin position="121"/>
        <end position="136"/>
    </location>
</feature>
<evidence type="ECO:0000313" key="2">
    <source>
        <dbReference type="EMBL" id="MBE8611183.1"/>
    </source>
</evidence>
<protein>
    <submittedName>
        <fullName evidence="2">Uncharacterized protein</fullName>
    </submittedName>
</protein>
<organism evidence="2 3">
    <name type="scientific">Morganella morganii</name>
    <name type="common">Proteus morganii</name>
    <dbReference type="NCBI Taxonomy" id="582"/>
    <lineage>
        <taxon>Bacteria</taxon>
        <taxon>Pseudomonadati</taxon>
        <taxon>Pseudomonadota</taxon>
        <taxon>Gammaproteobacteria</taxon>
        <taxon>Enterobacterales</taxon>
        <taxon>Morganellaceae</taxon>
        <taxon>Morganella</taxon>
    </lineage>
</organism>
<dbReference type="EMBL" id="PKLF01000002">
    <property type="protein sequence ID" value="MBE8611183.1"/>
    <property type="molecule type" value="Genomic_DNA"/>
</dbReference>
<proteinExistence type="predicted"/>
<reference evidence="2" key="1">
    <citation type="submission" date="2017-12" db="EMBL/GenBank/DDBJ databases">
        <title>Genome sequencing and analysis.</title>
        <authorList>
            <person name="Huang Y.-T."/>
        </authorList>
    </citation>
    <scope>NUCLEOTIDE SEQUENCE</scope>
    <source>
        <strain evidence="2">VGH116</strain>
    </source>
</reference>
<feature type="region of interest" description="Disordered" evidence="1">
    <location>
        <begin position="116"/>
        <end position="147"/>
    </location>
</feature>
<gene>
    <name evidence="2" type="ORF">CYG68_01915</name>
</gene>
<comment type="caution">
    <text evidence="2">The sequence shown here is derived from an EMBL/GenBank/DDBJ whole genome shotgun (WGS) entry which is preliminary data.</text>
</comment>
<evidence type="ECO:0000256" key="1">
    <source>
        <dbReference type="SAM" id="MobiDB-lite"/>
    </source>
</evidence>
<dbReference type="AlphaFoldDB" id="A0A8I0Q1S1"/>
<accession>A0A8I0Q1S1</accession>